<comment type="caution">
    <text evidence="10">The sequence shown here is derived from an EMBL/GenBank/DDBJ whole genome shotgun (WGS) entry which is preliminary data.</text>
</comment>
<dbReference type="AlphaFoldDB" id="A0A2N0NUL8"/>
<keyword evidence="4" id="KW-0548">Nucleotidyltransferase</keyword>
<keyword evidence="3" id="KW-0808">Transferase</keyword>
<reference evidence="10 11" key="2">
    <citation type="submission" date="2017-09" db="EMBL/GenBank/DDBJ databases">
        <title>Extensive intraspecific genome diversity in a model arbuscular mycorrhizal fungus.</title>
        <authorList>
            <person name="Chen E.C."/>
            <person name="Morin E."/>
            <person name="Beaudet D."/>
            <person name="Noel J."/>
            <person name="Ndikumana S."/>
            <person name="Charron P."/>
            <person name="St-Onge C."/>
            <person name="Giorgi J."/>
            <person name="Grigoriev I.V."/>
            <person name="Roux C."/>
            <person name="Martin F.M."/>
            <person name="Corradi N."/>
        </authorList>
    </citation>
    <scope>NUCLEOTIDE SEQUENCE [LARGE SCALE GENOMIC DNA]</scope>
    <source>
        <strain evidence="10 11">A5</strain>
    </source>
</reference>
<reference evidence="10 11" key="1">
    <citation type="submission" date="2016-04" db="EMBL/GenBank/DDBJ databases">
        <title>Genome analyses suggest a sexual origin of heterokaryosis in a supposedly ancient asexual fungus.</title>
        <authorList>
            <person name="Ropars J."/>
            <person name="Sedzielewska K."/>
            <person name="Noel J."/>
            <person name="Charron P."/>
            <person name="Farinelli L."/>
            <person name="Marton T."/>
            <person name="Kruger M."/>
            <person name="Pelin A."/>
            <person name="Brachmann A."/>
            <person name="Corradi N."/>
        </authorList>
    </citation>
    <scope>NUCLEOTIDE SEQUENCE [LARGE SCALE GENOMIC DNA]</scope>
    <source>
        <strain evidence="10 11">A5</strain>
    </source>
</reference>
<evidence type="ECO:0000256" key="8">
    <source>
        <dbReference type="ARBA" id="ARBA00049244"/>
    </source>
</evidence>
<dbReference type="SUPFAM" id="SSF54060">
    <property type="entry name" value="His-Me finger endonucleases"/>
    <property type="match status" value="1"/>
</dbReference>
<dbReference type="InterPro" id="IPR038563">
    <property type="entry name" value="Endonuclease_7_sf"/>
</dbReference>
<dbReference type="InterPro" id="IPR012337">
    <property type="entry name" value="RNaseH-like_sf"/>
</dbReference>
<dbReference type="PANTHER" id="PTHR31511:SF12">
    <property type="entry name" value="RHO TERMINATION FACTOR N-TERMINAL DOMAIN-CONTAINING PROTEIN"/>
    <property type="match status" value="1"/>
</dbReference>
<dbReference type="SUPFAM" id="SSF56672">
    <property type="entry name" value="DNA/RNA polymerases"/>
    <property type="match status" value="1"/>
</dbReference>
<evidence type="ECO:0000256" key="1">
    <source>
        <dbReference type="ARBA" id="ARBA00005755"/>
    </source>
</evidence>
<name>A0A2N0NUL8_9GLOM</name>
<evidence type="ECO:0000313" key="11">
    <source>
        <dbReference type="Proteomes" id="UP000232722"/>
    </source>
</evidence>
<keyword evidence="6" id="KW-0239">DNA-directed DNA polymerase</keyword>
<protein>
    <recommendedName>
        <fullName evidence="2">DNA-directed DNA polymerase</fullName>
        <ecNumber evidence="2">2.7.7.7</ecNumber>
    </recommendedName>
</protein>
<dbReference type="GO" id="GO:0006260">
    <property type="term" value="P:DNA replication"/>
    <property type="evidence" value="ECO:0007669"/>
    <property type="project" value="UniProtKB-KW"/>
</dbReference>
<dbReference type="Proteomes" id="UP000232722">
    <property type="component" value="Unassembled WGS sequence"/>
</dbReference>
<keyword evidence="7" id="KW-0238">DNA-binding</keyword>
<dbReference type="VEuPathDB" id="FungiDB:FUN_024986"/>
<dbReference type="VEuPathDB" id="FungiDB:RhiirA1_502882"/>
<evidence type="ECO:0000313" key="10">
    <source>
        <dbReference type="EMBL" id="PKB98268.1"/>
    </source>
</evidence>
<dbReference type="VEuPathDB" id="FungiDB:RhiirA1_471939"/>
<dbReference type="SUPFAM" id="SSF53098">
    <property type="entry name" value="Ribonuclease H-like"/>
    <property type="match status" value="1"/>
</dbReference>
<evidence type="ECO:0000256" key="4">
    <source>
        <dbReference type="ARBA" id="ARBA00022695"/>
    </source>
</evidence>
<organism evidence="10 11">
    <name type="scientific">Rhizophagus irregularis</name>
    <dbReference type="NCBI Taxonomy" id="588596"/>
    <lineage>
        <taxon>Eukaryota</taxon>
        <taxon>Fungi</taxon>
        <taxon>Fungi incertae sedis</taxon>
        <taxon>Mucoromycota</taxon>
        <taxon>Glomeromycotina</taxon>
        <taxon>Glomeromycetes</taxon>
        <taxon>Glomerales</taxon>
        <taxon>Glomeraceae</taxon>
        <taxon>Rhizophagus</taxon>
    </lineage>
</organism>
<dbReference type="GO" id="GO:0003677">
    <property type="term" value="F:DNA binding"/>
    <property type="evidence" value="ECO:0007669"/>
    <property type="project" value="UniProtKB-KW"/>
</dbReference>
<evidence type="ECO:0000256" key="2">
    <source>
        <dbReference type="ARBA" id="ARBA00012417"/>
    </source>
</evidence>
<dbReference type="InterPro" id="IPR043502">
    <property type="entry name" value="DNA/RNA_pol_sf"/>
</dbReference>
<dbReference type="PANTHER" id="PTHR31511">
    <property type="entry name" value="PROTEIN CBG23764"/>
    <property type="match status" value="1"/>
</dbReference>
<evidence type="ECO:0000256" key="7">
    <source>
        <dbReference type="ARBA" id="ARBA00023125"/>
    </source>
</evidence>
<dbReference type="GO" id="GO:0003887">
    <property type="term" value="F:DNA-directed DNA polymerase activity"/>
    <property type="evidence" value="ECO:0007669"/>
    <property type="project" value="UniProtKB-KW"/>
</dbReference>
<accession>A0A2N0NUL8</accession>
<dbReference type="InterPro" id="IPR004868">
    <property type="entry name" value="DNA-dir_DNA_pol_B_mt/vir"/>
</dbReference>
<evidence type="ECO:0000256" key="3">
    <source>
        <dbReference type="ARBA" id="ARBA00022679"/>
    </source>
</evidence>
<dbReference type="InterPro" id="IPR044925">
    <property type="entry name" value="His-Me_finger_sf"/>
</dbReference>
<keyword evidence="5" id="KW-0235">DNA replication</keyword>
<evidence type="ECO:0000256" key="5">
    <source>
        <dbReference type="ARBA" id="ARBA00022705"/>
    </source>
</evidence>
<dbReference type="Gene3D" id="3.40.1800.10">
    <property type="entry name" value="His-Me finger endonucleases"/>
    <property type="match status" value="1"/>
</dbReference>
<evidence type="ECO:0000256" key="6">
    <source>
        <dbReference type="ARBA" id="ARBA00022932"/>
    </source>
</evidence>
<dbReference type="Pfam" id="PF03175">
    <property type="entry name" value="DNA_pol_B_2"/>
    <property type="match status" value="1"/>
</dbReference>
<sequence>MVHWIETDETWGPFLYRGPNATEEFVSRLDKELRRINDVLEVKVERIVTEEAKKEFTEAVSCWICNGNFNQGVQDKKVWDHCHITGKFRGAAHNACNLKLQIEAWKTPIPVVFHNFRGYDSHLVCESVGRSIGAHQIKVIAETFERYKSMKVGQFKYIDSMQFMASSLANLAKNLGTDKPLTKRHFNNFSSEHIDLITRKGVYPYEYIDSHDRFKETELPSIHDFHSTLGGKITQDNYKHAQKVWKEFGCKNLGEYHDLYLKTDVLLLADVWTKFRQTAMHHYGLDPSHYVSAPALSWDGMLKMTGVKIELFTDMTMHDFTEKAKRGGIAMAGHRFLKANNPKMGDSFNPSKPTTWISYVDANNLYGWAMSQYLPIGNYRWEASPEYFKQNLDKQKQILNVILNTKPDAARGYFLNIKAHFPLKTHDYLQDLPPAVDSIAVKKDRLSPYITKLVDNLDGGRFPETEKLVPHLSKHEDYVIHYQELQYYIKLGMVVDEITQVLSFDQDNWLAPYIAKNTNLRQQSKNSFEKDFFKLMNNSVYGKTMENVRKYQDVKLMRMINENDEKKFLKKVRKPSFKYARQLGNTLVGAHMGKASVILNKPIIIGASVLGLSKLLMYRFWYGFVKEKYGNKVRLGYMDTDSFIYHNVGMRTKNHVISLVESEKKALSPIDTKRWIWSDGISSLPFGHWRITAYKKLLESGTSHEDAEKIAIRTRLPEKYQDENTSHISNITP</sequence>
<comment type="similarity">
    <text evidence="1">Belongs to the DNA polymerase type-B family.</text>
</comment>
<dbReference type="EC" id="2.7.7.7" evidence="2"/>
<dbReference type="InterPro" id="IPR004211">
    <property type="entry name" value="Endonuclease_7"/>
</dbReference>
<dbReference type="GO" id="GO:0000166">
    <property type="term" value="F:nucleotide binding"/>
    <property type="evidence" value="ECO:0007669"/>
    <property type="project" value="InterPro"/>
</dbReference>
<comment type="catalytic activity">
    <reaction evidence="8">
        <text>DNA(n) + a 2'-deoxyribonucleoside 5'-triphosphate = DNA(n+1) + diphosphate</text>
        <dbReference type="Rhea" id="RHEA:22508"/>
        <dbReference type="Rhea" id="RHEA-COMP:17339"/>
        <dbReference type="Rhea" id="RHEA-COMP:17340"/>
        <dbReference type="ChEBI" id="CHEBI:33019"/>
        <dbReference type="ChEBI" id="CHEBI:61560"/>
        <dbReference type="ChEBI" id="CHEBI:173112"/>
        <dbReference type="EC" id="2.7.7.7"/>
    </reaction>
</comment>
<gene>
    <name evidence="10" type="ORF">RhiirA5_431665</name>
</gene>
<proteinExistence type="inferred from homology"/>
<evidence type="ECO:0000259" key="9">
    <source>
        <dbReference type="Pfam" id="PF03175"/>
    </source>
</evidence>
<dbReference type="Pfam" id="PF02945">
    <property type="entry name" value="Endonuclease_7"/>
    <property type="match status" value="1"/>
</dbReference>
<dbReference type="EMBL" id="LLXJ01002722">
    <property type="protein sequence ID" value="PKB98268.1"/>
    <property type="molecule type" value="Genomic_DNA"/>
</dbReference>
<feature type="domain" description="DNA-directed DNA polymerase family B mitochondria/virus" evidence="9">
    <location>
        <begin position="111"/>
        <end position="559"/>
    </location>
</feature>